<dbReference type="EMBL" id="CM042019">
    <property type="protein sequence ID" value="KAI3825677.1"/>
    <property type="molecule type" value="Genomic_DNA"/>
</dbReference>
<accession>A0ACB9K0B0</accession>
<keyword evidence="2" id="KW-1185">Reference proteome</keyword>
<sequence>MISRKLHRFYEVWVVLENPYKPTGGSWIFFNFSSMEKYSQNLEYEEASASSKPINLELIFSNRVASPVYTGRRITGEVGGDGGNESIKIKLVDGNTRQQVTYGRAASLKVKIVLIRGDFRGVAGDEGIWTPLDFENNIVINFEKKKNLLLGDLSLILKDGSGTVGEVRIKHDSNPLRNVKFRLGAMVDDDFP</sequence>
<organism evidence="1 2">
    <name type="scientific">Smallanthus sonchifolius</name>
    <dbReference type="NCBI Taxonomy" id="185202"/>
    <lineage>
        <taxon>Eukaryota</taxon>
        <taxon>Viridiplantae</taxon>
        <taxon>Streptophyta</taxon>
        <taxon>Embryophyta</taxon>
        <taxon>Tracheophyta</taxon>
        <taxon>Spermatophyta</taxon>
        <taxon>Magnoliopsida</taxon>
        <taxon>eudicotyledons</taxon>
        <taxon>Gunneridae</taxon>
        <taxon>Pentapetalae</taxon>
        <taxon>asterids</taxon>
        <taxon>campanulids</taxon>
        <taxon>Asterales</taxon>
        <taxon>Asteraceae</taxon>
        <taxon>Asteroideae</taxon>
        <taxon>Heliantheae alliance</taxon>
        <taxon>Millerieae</taxon>
        <taxon>Smallanthus</taxon>
    </lineage>
</organism>
<dbReference type="Proteomes" id="UP001056120">
    <property type="component" value="Linkage Group LG02"/>
</dbReference>
<protein>
    <submittedName>
        <fullName evidence="1">Uncharacterized protein</fullName>
    </submittedName>
</protein>
<comment type="caution">
    <text evidence="1">The sequence shown here is derived from an EMBL/GenBank/DDBJ whole genome shotgun (WGS) entry which is preliminary data.</text>
</comment>
<gene>
    <name evidence="1" type="ORF">L1987_07230</name>
</gene>
<evidence type="ECO:0000313" key="1">
    <source>
        <dbReference type="EMBL" id="KAI3825677.1"/>
    </source>
</evidence>
<reference evidence="1 2" key="2">
    <citation type="journal article" date="2022" name="Mol. Ecol. Resour.">
        <title>The genomes of chicory, endive, great burdock and yacon provide insights into Asteraceae paleo-polyploidization history and plant inulin production.</title>
        <authorList>
            <person name="Fan W."/>
            <person name="Wang S."/>
            <person name="Wang H."/>
            <person name="Wang A."/>
            <person name="Jiang F."/>
            <person name="Liu H."/>
            <person name="Zhao H."/>
            <person name="Xu D."/>
            <person name="Zhang Y."/>
        </authorList>
    </citation>
    <scope>NUCLEOTIDE SEQUENCE [LARGE SCALE GENOMIC DNA]</scope>
    <source>
        <strain evidence="2">cv. Yunnan</strain>
        <tissue evidence="1">Leaves</tissue>
    </source>
</reference>
<evidence type="ECO:0000313" key="2">
    <source>
        <dbReference type="Proteomes" id="UP001056120"/>
    </source>
</evidence>
<proteinExistence type="predicted"/>
<reference evidence="2" key="1">
    <citation type="journal article" date="2022" name="Mol. Ecol. Resour.">
        <title>The genomes of chicory, endive, great burdock and yacon provide insights into Asteraceae palaeo-polyploidization history and plant inulin production.</title>
        <authorList>
            <person name="Fan W."/>
            <person name="Wang S."/>
            <person name="Wang H."/>
            <person name="Wang A."/>
            <person name="Jiang F."/>
            <person name="Liu H."/>
            <person name="Zhao H."/>
            <person name="Xu D."/>
            <person name="Zhang Y."/>
        </authorList>
    </citation>
    <scope>NUCLEOTIDE SEQUENCE [LARGE SCALE GENOMIC DNA]</scope>
    <source>
        <strain evidence="2">cv. Yunnan</strain>
    </source>
</reference>
<name>A0ACB9K0B0_9ASTR</name>